<evidence type="ECO:0000256" key="1">
    <source>
        <dbReference type="SAM" id="SignalP"/>
    </source>
</evidence>
<sequence>MAQSILIAASLRLISGVAAQQFENYVMHFDSFGLSDGCFAAVNTTVSCPDWLVDHAGFSEASFNILPEAALQTLCAGSCRSELATLKDRISKSCTGKNDVMVPPGDIAYP</sequence>
<dbReference type="OrthoDB" id="5985073at2759"/>
<proteinExistence type="predicted"/>
<dbReference type="EMBL" id="NRSZ01000704">
    <property type="protein sequence ID" value="PNY25606.1"/>
    <property type="molecule type" value="Genomic_DNA"/>
</dbReference>
<feature type="chain" id="PRO_5014406287" evidence="1">
    <location>
        <begin position="20"/>
        <end position="110"/>
    </location>
</feature>
<evidence type="ECO:0000313" key="3">
    <source>
        <dbReference type="Proteomes" id="UP000236621"/>
    </source>
</evidence>
<dbReference type="STRING" id="45235.A0A2K3QDI3"/>
<comment type="caution">
    <text evidence="2">The sequence shown here is derived from an EMBL/GenBank/DDBJ whole genome shotgun (WGS) entry which is preliminary data.</text>
</comment>
<dbReference type="Proteomes" id="UP000236621">
    <property type="component" value="Unassembled WGS sequence"/>
</dbReference>
<dbReference type="AlphaFoldDB" id="A0A2K3QDI3"/>
<keyword evidence="3" id="KW-1185">Reference proteome</keyword>
<name>A0A2K3QDI3_9HYPO</name>
<evidence type="ECO:0000313" key="2">
    <source>
        <dbReference type="EMBL" id="PNY25606.1"/>
    </source>
</evidence>
<keyword evidence="1" id="KW-0732">Signal</keyword>
<feature type="non-terminal residue" evidence="2">
    <location>
        <position position="110"/>
    </location>
</feature>
<gene>
    <name evidence="2" type="ORF">TCAP_04450</name>
</gene>
<feature type="signal peptide" evidence="1">
    <location>
        <begin position="1"/>
        <end position="19"/>
    </location>
</feature>
<protein>
    <submittedName>
        <fullName evidence="2">Uncharacterized protein</fullName>
    </submittedName>
</protein>
<organism evidence="2 3">
    <name type="scientific">Tolypocladium capitatum</name>
    <dbReference type="NCBI Taxonomy" id="45235"/>
    <lineage>
        <taxon>Eukaryota</taxon>
        <taxon>Fungi</taxon>
        <taxon>Dikarya</taxon>
        <taxon>Ascomycota</taxon>
        <taxon>Pezizomycotina</taxon>
        <taxon>Sordariomycetes</taxon>
        <taxon>Hypocreomycetidae</taxon>
        <taxon>Hypocreales</taxon>
        <taxon>Ophiocordycipitaceae</taxon>
        <taxon>Tolypocladium</taxon>
    </lineage>
</organism>
<reference evidence="2 3" key="1">
    <citation type="submission" date="2017-08" db="EMBL/GenBank/DDBJ databases">
        <title>Harnessing the power of phylogenomics to disentangle the directionality and signatures of interkingdom host jumping in the parasitic fungal genus Tolypocladium.</title>
        <authorList>
            <person name="Quandt C.A."/>
            <person name="Patterson W."/>
            <person name="Spatafora J.W."/>
        </authorList>
    </citation>
    <scope>NUCLEOTIDE SEQUENCE [LARGE SCALE GENOMIC DNA]</scope>
    <source>
        <strain evidence="2 3">CBS 113982</strain>
    </source>
</reference>
<accession>A0A2K3QDI3</accession>